<dbReference type="InParanoid" id="A0A672ZQ10"/>
<proteinExistence type="predicted"/>
<dbReference type="GO" id="GO:0031704">
    <property type="term" value="F:apelin receptor binding"/>
    <property type="evidence" value="ECO:0007669"/>
    <property type="project" value="InterPro"/>
</dbReference>
<name>A0A672ZQ10_9TELE</name>
<keyword evidence="3" id="KW-1185">Reference proteome</keyword>
<reference evidence="2" key="1">
    <citation type="submission" date="2019-06" db="EMBL/GenBank/DDBJ databases">
        <authorList>
            <consortium name="Wellcome Sanger Institute Data Sharing"/>
        </authorList>
    </citation>
    <scope>NUCLEOTIDE SEQUENCE [LARGE SCALE GENOMIC DNA]</scope>
</reference>
<reference evidence="2" key="2">
    <citation type="submission" date="2025-08" db="UniProtKB">
        <authorList>
            <consortium name="Ensembl"/>
        </authorList>
    </citation>
    <scope>IDENTIFICATION</scope>
</reference>
<dbReference type="Proteomes" id="UP000472271">
    <property type="component" value="Chromosome 1"/>
</dbReference>
<protein>
    <submittedName>
        <fullName evidence="2">Uncharacterized protein</fullName>
    </submittedName>
</protein>
<dbReference type="FunCoup" id="A0A672ZQ10">
    <property type="interactions" value="150"/>
</dbReference>
<dbReference type="GO" id="GO:0060183">
    <property type="term" value="P:apelin receptor signaling pathway"/>
    <property type="evidence" value="ECO:0007669"/>
    <property type="project" value="InterPro"/>
</dbReference>
<dbReference type="InterPro" id="IPR047853">
    <property type="entry name" value="ELA"/>
</dbReference>
<reference evidence="2" key="3">
    <citation type="submission" date="2025-09" db="UniProtKB">
        <authorList>
            <consortium name="Ensembl"/>
        </authorList>
    </citation>
    <scope>IDENTIFICATION</scope>
</reference>
<accession>A0A672ZQ10</accession>
<evidence type="ECO:0000256" key="1">
    <source>
        <dbReference type="SAM" id="Phobius"/>
    </source>
</evidence>
<keyword evidence="1" id="KW-0472">Membrane</keyword>
<feature type="transmembrane region" description="Helical" evidence="1">
    <location>
        <begin position="6"/>
        <end position="23"/>
    </location>
</feature>
<dbReference type="Pfam" id="PF22050">
    <property type="entry name" value="Toddler"/>
    <property type="match status" value="1"/>
</dbReference>
<dbReference type="Ensembl" id="ENSSORT00005019834.1">
    <property type="protein sequence ID" value="ENSSORP00005019276.1"/>
    <property type="gene ID" value="ENSSORG00005009481.1"/>
</dbReference>
<dbReference type="GO" id="GO:0007507">
    <property type="term" value="P:heart development"/>
    <property type="evidence" value="ECO:0007669"/>
    <property type="project" value="InterPro"/>
</dbReference>
<keyword evidence="1" id="KW-0812">Transmembrane</keyword>
<dbReference type="AlphaFoldDB" id="A0A672ZQ10"/>
<evidence type="ECO:0000313" key="2">
    <source>
        <dbReference type="Ensembl" id="ENSSORP00005019276.1"/>
    </source>
</evidence>
<organism evidence="2 3">
    <name type="scientific">Sphaeramia orbicularis</name>
    <name type="common">orbiculate cardinalfish</name>
    <dbReference type="NCBI Taxonomy" id="375764"/>
    <lineage>
        <taxon>Eukaryota</taxon>
        <taxon>Metazoa</taxon>
        <taxon>Chordata</taxon>
        <taxon>Craniata</taxon>
        <taxon>Vertebrata</taxon>
        <taxon>Euteleostomi</taxon>
        <taxon>Actinopterygii</taxon>
        <taxon>Neopterygii</taxon>
        <taxon>Teleostei</taxon>
        <taxon>Neoteleostei</taxon>
        <taxon>Acanthomorphata</taxon>
        <taxon>Gobiaria</taxon>
        <taxon>Kurtiformes</taxon>
        <taxon>Apogonoidei</taxon>
        <taxon>Apogonidae</taxon>
        <taxon>Apogoninae</taxon>
        <taxon>Sphaeramia</taxon>
    </lineage>
</organism>
<keyword evidence="1" id="KW-1133">Transmembrane helix</keyword>
<sequence>NCIKNCFYFIVFTQFITLLLHFFKYTRKYHRHHHCKQRRCFPLHSRVPFP</sequence>
<evidence type="ECO:0000313" key="3">
    <source>
        <dbReference type="Proteomes" id="UP000472271"/>
    </source>
</evidence>